<feature type="compositionally biased region" description="Polar residues" evidence="1">
    <location>
        <begin position="1"/>
        <end position="11"/>
    </location>
</feature>
<feature type="compositionally biased region" description="Low complexity" evidence="1">
    <location>
        <begin position="46"/>
        <end position="62"/>
    </location>
</feature>
<feature type="transmembrane region" description="Helical" evidence="2">
    <location>
        <begin position="354"/>
        <end position="375"/>
    </location>
</feature>
<dbReference type="GO" id="GO:0007232">
    <property type="term" value="P:osmosensory signaling pathway via Sho1 osmosensor"/>
    <property type="evidence" value="ECO:0007669"/>
    <property type="project" value="InterPro"/>
</dbReference>
<feature type="compositionally biased region" description="Polar residues" evidence="1">
    <location>
        <begin position="35"/>
        <end position="45"/>
    </location>
</feature>
<keyword evidence="2" id="KW-0472">Membrane</keyword>
<dbReference type="EMBL" id="AZHE01000002">
    <property type="protein sequence ID" value="KHO00595.1"/>
    <property type="molecule type" value="Genomic_DNA"/>
</dbReference>
<keyword evidence="2" id="KW-0812">Transmembrane</keyword>
<dbReference type="GeneID" id="63735828"/>
<dbReference type="OrthoDB" id="3366093at2759"/>
<keyword evidence="2" id="KW-1133">Transmembrane helix</keyword>
<evidence type="ECO:0000256" key="1">
    <source>
        <dbReference type="SAM" id="MobiDB-lite"/>
    </source>
</evidence>
<feature type="compositionally biased region" description="Low complexity" evidence="1">
    <location>
        <begin position="318"/>
        <end position="341"/>
    </location>
</feature>
<keyword evidence="4" id="KW-1185">Reference proteome</keyword>
<evidence type="ECO:0000313" key="4">
    <source>
        <dbReference type="Proteomes" id="UP000030816"/>
    </source>
</evidence>
<dbReference type="GO" id="GO:0005576">
    <property type="term" value="C:extracellular region"/>
    <property type="evidence" value="ECO:0007669"/>
    <property type="project" value="TreeGrafter"/>
</dbReference>
<organism evidence="3 4">
    <name type="scientific">Metarhizium album (strain ARSEF 1941)</name>
    <dbReference type="NCBI Taxonomy" id="1081103"/>
    <lineage>
        <taxon>Eukaryota</taxon>
        <taxon>Fungi</taxon>
        <taxon>Dikarya</taxon>
        <taxon>Ascomycota</taxon>
        <taxon>Pezizomycotina</taxon>
        <taxon>Sordariomycetes</taxon>
        <taxon>Hypocreomycetidae</taxon>
        <taxon>Hypocreales</taxon>
        <taxon>Clavicipitaceae</taxon>
        <taxon>Metarhizium</taxon>
    </lineage>
</organism>
<feature type="compositionally biased region" description="Polar residues" evidence="1">
    <location>
        <begin position="70"/>
        <end position="97"/>
    </location>
</feature>
<dbReference type="GO" id="GO:0031505">
    <property type="term" value="P:fungal-type cell wall organization"/>
    <property type="evidence" value="ECO:0007669"/>
    <property type="project" value="TreeGrafter"/>
</dbReference>
<dbReference type="GO" id="GO:0030427">
    <property type="term" value="C:site of polarized growth"/>
    <property type="evidence" value="ECO:0007669"/>
    <property type="project" value="TreeGrafter"/>
</dbReference>
<accession>A0A0B2X565</accession>
<dbReference type="PANTHER" id="PTHR35778:SF1">
    <property type="entry name" value="SIGNALING MUCIN HKR1-RELATED"/>
    <property type="match status" value="1"/>
</dbReference>
<evidence type="ECO:0000256" key="2">
    <source>
        <dbReference type="SAM" id="Phobius"/>
    </source>
</evidence>
<feature type="region of interest" description="Disordered" evidence="1">
    <location>
        <begin position="421"/>
        <end position="455"/>
    </location>
</feature>
<gene>
    <name evidence="3" type="ORF">MAM_01373</name>
</gene>
<reference evidence="3 4" key="1">
    <citation type="journal article" date="2014" name="Proc. Natl. Acad. Sci. U.S.A.">
        <title>Trajectory and genomic determinants of fungal-pathogen speciation and host adaptation.</title>
        <authorList>
            <person name="Hu X."/>
            <person name="Xiao G."/>
            <person name="Zheng P."/>
            <person name="Shang Y."/>
            <person name="Su Y."/>
            <person name="Zhang X."/>
            <person name="Liu X."/>
            <person name="Zhan S."/>
            <person name="St Leger R.J."/>
            <person name="Wang C."/>
        </authorList>
    </citation>
    <scope>NUCLEOTIDE SEQUENCE [LARGE SCALE GENOMIC DNA]</scope>
    <source>
        <strain evidence="3 4">ARSEF 1941</strain>
    </source>
</reference>
<dbReference type="HOGENOM" id="CLU_601407_0_0_1"/>
<dbReference type="RefSeq" id="XP_040681660.1">
    <property type="nucleotide sequence ID" value="XM_040820172.1"/>
</dbReference>
<name>A0A0B2X565_METAS</name>
<dbReference type="GO" id="GO:0006972">
    <property type="term" value="P:hyperosmotic response"/>
    <property type="evidence" value="ECO:0007669"/>
    <property type="project" value="TreeGrafter"/>
</dbReference>
<dbReference type="InterPro" id="IPR039295">
    <property type="entry name" value="MSB2"/>
</dbReference>
<dbReference type="GO" id="GO:0030010">
    <property type="term" value="P:establishment of cell polarity"/>
    <property type="evidence" value="ECO:0007669"/>
    <property type="project" value="TreeGrafter"/>
</dbReference>
<evidence type="ECO:0000313" key="3">
    <source>
        <dbReference type="EMBL" id="KHO00595.1"/>
    </source>
</evidence>
<sequence>MTNLPTVTSTDIPIVNSTSTTTGTTSYAPTATDVPATNGTTSATMTPTSIATSLPTTSSTATNDEPVIVDTSTSTPGSVTATTNSDSPTTAVPTTSDIGVTSIRPTATLSSSDENNWLPTSLVIAPTTFSYSMPTGRPAATSSQTLPSTIPKAINPDGEDTKKVPHENTILCHAGFRDGLNYEFVAQHSNAASQIFKFLPEILALPQILAQPEVVAQPRPLDLPRILDQYKPFIDQISVVRLVPAKTEAGWLQTIAEVYIPEKWVPQLQTELSIPTSAIYHTEILWLDQLAAQIAWLTPFTGDLSPGTSSGDGGSNSGSGSHDNNNNNNNNHNNDAFGSGNQSDQTSRQKATTAGIAFAAVGLSALYGAAMFIVARRYKRKRQGHRRASSIDSVQGPPEMSHNGSSALMGGALLSHDVSTYGGTGGRNSHASGGHSPRTANISAPVAAENSLGWN</sequence>
<comment type="caution">
    <text evidence="3">The sequence shown here is derived from an EMBL/GenBank/DDBJ whole genome shotgun (WGS) entry which is preliminary data.</text>
</comment>
<dbReference type="STRING" id="1081103.A0A0B2X565"/>
<proteinExistence type="predicted"/>
<feature type="compositionally biased region" description="Low complexity" evidence="1">
    <location>
        <begin position="17"/>
        <end position="32"/>
    </location>
</feature>
<dbReference type="Proteomes" id="UP000030816">
    <property type="component" value="Unassembled WGS sequence"/>
</dbReference>
<dbReference type="GO" id="GO:0001402">
    <property type="term" value="P:signal transduction involved in filamentous growth"/>
    <property type="evidence" value="ECO:0007669"/>
    <property type="project" value="TreeGrafter"/>
</dbReference>
<dbReference type="GO" id="GO:0005886">
    <property type="term" value="C:plasma membrane"/>
    <property type="evidence" value="ECO:0007669"/>
    <property type="project" value="InterPro"/>
</dbReference>
<dbReference type="AlphaFoldDB" id="A0A0B2X565"/>
<protein>
    <submittedName>
        <fullName evidence="3">Uncharacterized protein</fullName>
    </submittedName>
</protein>
<dbReference type="GO" id="GO:0009986">
    <property type="term" value="C:cell surface"/>
    <property type="evidence" value="ECO:0007669"/>
    <property type="project" value="TreeGrafter"/>
</dbReference>
<feature type="region of interest" description="Disordered" evidence="1">
    <location>
        <begin position="1"/>
        <end position="97"/>
    </location>
</feature>
<feature type="region of interest" description="Disordered" evidence="1">
    <location>
        <begin position="382"/>
        <end position="409"/>
    </location>
</feature>
<dbReference type="GO" id="GO:0005034">
    <property type="term" value="F:osmosensor activity"/>
    <property type="evidence" value="ECO:0007669"/>
    <property type="project" value="InterPro"/>
</dbReference>
<feature type="region of interest" description="Disordered" evidence="1">
    <location>
        <begin position="307"/>
        <end position="348"/>
    </location>
</feature>
<dbReference type="PANTHER" id="PTHR35778">
    <property type="entry name" value="SIGNALING MUCIN HKR1-RELATED"/>
    <property type="match status" value="1"/>
</dbReference>